<dbReference type="PIRSF" id="PIRSF010631">
    <property type="entry name" value="A-rhamnsds"/>
    <property type="match status" value="1"/>
</dbReference>
<evidence type="ECO:0000259" key="7">
    <source>
        <dbReference type="Pfam" id="PF17390"/>
    </source>
</evidence>
<dbReference type="Pfam" id="PF17390">
    <property type="entry name" value="Bac_rhamnosid_C"/>
    <property type="match status" value="1"/>
</dbReference>
<accession>A0A414RH85</accession>
<name>A0A414RH85_9BACT</name>
<dbReference type="PANTHER" id="PTHR33307:SF6">
    <property type="entry name" value="ALPHA-RHAMNOSIDASE (EUROFUNG)-RELATED"/>
    <property type="match status" value="1"/>
</dbReference>
<reference evidence="8 9" key="1">
    <citation type="submission" date="2018-08" db="EMBL/GenBank/DDBJ databases">
        <title>A genome reference for cultivated species of the human gut microbiota.</title>
        <authorList>
            <person name="Zou Y."/>
            <person name="Xue W."/>
            <person name="Luo G."/>
        </authorList>
    </citation>
    <scope>NUCLEOTIDE SEQUENCE [LARGE SCALE GENOMIC DNA]</scope>
    <source>
        <strain evidence="8 9">AM23-23</strain>
    </source>
</reference>
<dbReference type="Gene3D" id="2.60.120.260">
    <property type="entry name" value="Galactose-binding domain-like"/>
    <property type="match status" value="2"/>
</dbReference>
<dbReference type="PANTHER" id="PTHR33307">
    <property type="entry name" value="ALPHA-RHAMNOSIDASE (EUROFUNG)"/>
    <property type="match status" value="1"/>
</dbReference>
<dbReference type="RefSeq" id="WP_118211197.1">
    <property type="nucleotide sequence ID" value="NZ_DBFJNX010000043.1"/>
</dbReference>
<evidence type="ECO:0000259" key="6">
    <source>
        <dbReference type="Pfam" id="PF17389"/>
    </source>
</evidence>
<proteinExistence type="predicted"/>
<sequence length="860" mass="97747">MQKYIKDVFLFSFIFMLCDCERVHTKVDFELQCEHLFNPLGVSLDSVRFNWSLPDEVGIGDDSVCVFLSEKKEAVECFEQSALYKTLAPLSVSTLYEKPDLMPGVTYFWCLKTGHFVSEIASFTTAFSLDGASWISDGKDCNDKSSSYYKKIVYVKPGLSHAYIVLASAGLHEIRVNNEKIGSHCLDPMFTRFDKRILSVTHEITTALREGENEVKVQLGNGWYNLQSVAVWNFDKAAWRGRPAFLSKLILEYEDGTRDEVVTDDSWTTADSPIVFNSIYTAEHYDARKKAENLSGKPVKVTDSPTKLICSQMVQPIRVTDTIFCSRMDKLNDSLYVFTFPKNIAGVTCLNLKGKEGTVVRLKHGELLNESGTVNTGNIDYHYRPIDGSDPFQEDIVILSGTQDTFSPKFNYKGFQYVEVSASSPIVLTKNNLVAWEMHSDVPVKGTWHSSSDMLNRLWRATNRSYLSNLFGYPTDCPQREKNGWTGDAHLAMEVGLFNYDVITIYEKWMNDFIDEQRPDGMLPAIIPTSGWGYDWGNGVDWTSSIVIIPWLIYRYYGDDILLRRMYVPMKHFMECVEEKSDDYLTDWGLGDWIPVKSQSNVELVVSIYYYVDANIMSLIAERMGLENDKVYYESLAGKIKNAINQKYLSKCDGLYASGTQTELAMPLYWGVVPDSLRSKVAENLNKRVINDGYHLDVGVHGCKTLLGALSDNGFIDTAYKVVTQTTYPSWGYWIAQGATTLHENWRTDVIIDNSLNHIMFGEVGAWLYKSLAGIRLDENQPAFRKTHIKPYFPKDLECLDVSYKTSYGKLQLEWQKKGKEVIYHLHVPAAMEVVLTSPAGDVDNYGGGDYVFKWNVNYD</sequence>
<feature type="domain" description="Alpha-L-rhamnosidase concanavalin-like" evidence="4">
    <location>
        <begin position="330"/>
        <end position="438"/>
    </location>
</feature>
<dbReference type="InterPro" id="IPR012341">
    <property type="entry name" value="6hp_glycosidase-like_sf"/>
</dbReference>
<organism evidence="8 9">
    <name type="scientific">Phocaeicola plebeius</name>
    <dbReference type="NCBI Taxonomy" id="310297"/>
    <lineage>
        <taxon>Bacteria</taxon>
        <taxon>Pseudomonadati</taxon>
        <taxon>Bacteroidota</taxon>
        <taxon>Bacteroidia</taxon>
        <taxon>Bacteroidales</taxon>
        <taxon>Bacteroidaceae</taxon>
        <taxon>Phocaeicola</taxon>
    </lineage>
</organism>
<dbReference type="InterPro" id="IPR016007">
    <property type="entry name" value="Alpha_rhamnosid"/>
</dbReference>
<keyword evidence="3" id="KW-0378">Hydrolase</keyword>
<feature type="domain" description="Bacterial alpha-L-rhamnosidase N-terminal" evidence="5">
    <location>
        <begin position="161"/>
        <end position="320"/>
    </location>
</feature>
<dbReference type="Pfam" id="PF08531">
    <property type="entry name" value="Bac_rhamnosid_N"/>
    <property type="match status" value="1"/>
</dbReference>
<evidence type="ECO:0000313" key="8">
    <source>
        <dbReference type="EMBL" id="RHF92455.1"/>
    </source>
</evidence>
<dbReference type="Pfam" id="PF05592">
    <property type="entry name" value="Bac_rhamnosid"/>
    <property type="match status" value="1"/>
</dbReference>
<gene>
    <name evidence="8" type="ORF">DW653_03750</name>
</gene>
<dbReference type="AlphaFoldDB" id="A0A414RH85"/>
<dbReference type="Proteomes" id="UP000283485">
    <property type="component" value="Unassembled WGS sequence"/>
</dbReference>
<dbReference type="GO" id="GO:0005975">
    <property type="term" value="P:carbohydrate metabolic process"/>
    <property type="evidence" value="ECO:0007669"/>
    <property type="project" value="InterPro"/>
</dbReference>
<evidence type="ECO:0000256" key="1">
    <source>
        <dbReference type="ARBA" id="ARBA00001445"/>
    </source>
</evidence>
<evidence type="ECO:0000256" key="3">
    <source>
        <dbReference type="ARBA" id="ARBA00022801"/>
    </source>
</evidence>
<evidence type="ECO:0000259" key="4">
    <source>
        <dbReference type="Pfam" id="PF05592"/>
    </source>
</evidence>
<evidence type="ECO:0000256" key="2">
    <source>
        <dbReference type="ARBA" id="ARBA00012652"/>
    </source>
</evidence>
<dbReference type="InterPro" id="IPR035396">
    <property type="entry name" value="Bac_rhamnosid6H"/>
</dbReference>
<feature type="domain" description="Alpha-L-rhamnosidase C-terminal" evidence="7">
    <location>
        <begin position="774"/>
        <end position="840"/>
    </location>
</feature>
<evidence type="ECO:0000259" key="5">
    <source>
        <dbReference type="Pfam" id="PF08531"/>
    </source>
</evidence>
<dbReference type="InterPro" id="IPR008928">
    <property type="entry name" value="6-hairpin_glycosidase_sf"/>
</dbReference>
<dbReference type="SUPFAM" id="SSF48208">
    <property type="entry name" value="Six-hairpin glycosidases"/>
    <property type="match status" value="1"/>
</dbReference>
<comment type="catalytic activity">
    <reaction evidence="1">
        <text>Hydrolysis of terminal non-reducing alpha-L-rhamnose residues in alpha-L-rhamnosides.</text>
        <dbReference type="EC" id="3.2.1.40"/>
    </reaction>
</comment>
<dbReference type="EC" id="3.2.1.40" evidence="2"/>
<evidence type="ECO:0000313" key="9">
    <source>
        <dbReference type="Proteomes" id="UP000283485"/>
    </source>
</evidence>
<dbReference type="Gene3D" id="1.50.10.10">
    <property type="match status" value="1"/>
</dbReference>
<dbReference type="InterPro" id="IPR008902">
    <property type="entry name" value="Rhamnosid_concanavalin"/>
</dbReference>
<dbReference type="GO" id="GO:0030596">
    <property type="term" value="F:alpha-L-rhamnosidase activity"/>
    <property type="evidence" value="ECO:0007669"/>
    <property type="project" value="UniProtKB-EC"/>
</dbReference>
<dbReference type="Pfam" id="PF17389">
    <property type="entry name" value="Bac_rhamnosid6H"/>
    <property type="match status" value="1"/>
</dbReference>
<dbReference type="Gene3D" id="2.60.420.10">
    <property type="entry name" value="Maltose phosphorylase, domain 3"/>
    <property type="match status" value="1"/>
</dbReference>
<comment type="caution">
    <text evidence="8">The sequence shown here is derived from an EMBL/GenBank/DDBJ whole genome shotgun (WGS) entry which is preliminary data.</text>
</comment>
<dbReference type="EMBL" id="QRHQ01000004">
    <property type="protein sequence ID" value="RHF92455.1"/>
    <property type="molecule type" value="Genomic_DNA"/>
</dbReference>
<dbReference type="InterPro" id="IPR035398">
    <property type="entry name" value="Bac_rhamnosid_C"/>
</dbReference>
<feature type="domain" description="Alpha-L-rhamnosidase six-hairpin glycosidase" evidence="6">
    <location>
        <begin position="445"/>
        <end position="771"/>
    </location>
</feature>
<protein>
    <recommendedName>
        <fullName evidence="2">alpha-L-rhamnosidase</fullName>
        <ecNumber evidence="2">3.2.1.40</ecNumber>
    </recommendedName>
</protein>
<dbReference type="InterPro" id="IPR013737">
    <property type="entry name" value="Bac_rhamnosid_N"/>
</dbReference>